<evidence type="ECO:0000256" key="1">
    <source>
        <dbReference type="SAM" id="MobiDB-lite"/>
    </source>
</evidence>
<evidence type="ECO:0000313" key="3">
    <source>
        <dbReference type="Proteomes" id="UP001596500"/>
    </source>
</evidence>
<proteinExistence type="predicted"/>
<keyword evidence="3" id="KW-1185">Reference proteome</keyword>
<reference evidence="3" key="1">
    <citation type="journal article" date="2019" name="Int. J. Syst. Evol. Microbiol.">
        <title>The Global Catalogue of Microorganisms (GCM) 10K type strain sequencing project: providing services to taxonomists for standard genome sequencing and annotation.</title>
        <authorList>
            <consortium name="The Broad Institute Genomics Platform"/>
            <consortium name="The Broad Institute Genome Sequencing Center for Infectious Disease"/>
            <person name="Wu L."/>
            <person name="Ma J."/>
        </authorList>
    </citation>
    <scope>NUCLEOTIDE SEQUENCE [LARGE SCALE GENOMIC DNA]</scope>
    <source>
        <strain evidence="3">CGMCC 1.12942</strain>
    </source>
</reference>
<gene>
    <name evidence="2" type="ORF">ACFQNG_00085</name>
</gene>
<accession>A0ABW2RF54</accession>
<dbReference type="NCBIfam" id="NF041770">
    <property type="entry name" value="CFI_box_CTERM"/>
    <property type="match status" value="1"/>
</dbReference>
<dbReference type="Proteomes" id="UP001596500">
    <property type="component" value="Unassembled WGS sequence"/>
</dbReference>
<name>A0ABW2RF54_9BACL</name>
<feature type="region of interest" description="Disordered" evidence="1">
    <location>
        <begin position="1"/>
        <end position="26"/>
    </location>
</feature>
<dbReference type="EMBL" id="JBHTBW010000001">
    <property type="protein sequence ID" value="MFC7439571.1"/>
    <property type="molecule type" value="Genomic_DNA"/>
</dbReference>
<dbReference type="InterPro" id="IPR049886">
    <property type="entry name" value="CFI_box_CTERM_dom"/>
</dbReference>
<protein>
    <submittedName>
        <fullName evidence="2">CFI-box-CTERM domain-containing protein</fullName>
    </submittedName>
</protein>
<organism evidence="2 3">
    <name type="scientific">Laceyella putida</name>
    <dbReference type="NCBI Taxonomy" id="110101"/>
    <lineage>
        <taxon>Bacteria</taxon>
        <taxon>Bacillati</taxon>
        <taxon>Bacillota</taxon>
        <taxon>Bacilli</taxon>
        <taxon>Bacillales</taxon>
        <taxon>Thermoactinomycetaceae</taxon>
        <taxon>Laceyella</taxon>
    </lineage>
</organism>
<comment type="caution">
    <text evidence="2">The sequence shown here is derived from an EMBL/GenBank/DDBJ whole genome shotgun (WGS) entry which is preliminary data.</text>
</comment>
<dbReference type="RefSeq" id="WP_379862756.1">
    <property type="nucleotide sequence ID" value="NZ_JBHTBW010000001.1"/>
</dbReference>
<evidence type="ECO:0000313" key="2">
    <source>
        <dbReference type="EMBL" id="MFC7439571.1"/>
    </source>
</evidence>
<sequence>MSSKDRERELRKQWEKEQQRRKEAERLQRKEKELLREKQKYEKKYKEDKKCFLTTACVEYYGLPDDCKELTILRHFRDQYMNSFDEGKEAIQEYYRIAPQIIKSMNVRNDRDVFYQSIYKDLISHSIELISQGKYQEAYIHYKSFVKRLEKQVL</sequence>